<organism evidence="5 6">
    <name type="scientific">Catenaria anguillulae PL171</name>
    <dbReference type="NCBI Taxonomy" id="765915"/>
    <lineage>
        <taxon>Eukaryota</taxon>
        <taxon>Fungi</taxon>
        <taxon>Fungi incertae sedis</taxon>
        <taxon>Blastocladiomycota</taxon>
        <taxon>Blastocladiomycetes</taxon>
        <taxon>Blastocladiales</taxon>
        <taxon>Catenariaceae</taxon>
        <taxon>Catenaria</taxon>
    </lineage>
</organism>
<dbReference type="SMART" id="SM01346">
    <property type="entry name" value="DUF3385"/>
    <property type="match status" value="1"/>
</dbReference>
<keyword evidence="2" id="KW-0677">Repeat</keyword>
<dbReference type="Pfam" id="PF02259">
    <property type="entry name" value="FAT"/>
    <property type="match status" value="1"/>
</dbReference>
<evidence type="ECO:0000259" key="4">
    <source>
        <dbReference type="PROSITE" id="PS51189"/>
    </source>
</evidence>
<dbReference type="InterPro" id="IPR058584">
    <property type="entry name" value="IMB1_TNPO1-like_TPR"/>
</dbReference>
<keyword evidence="3" id="KW-0418">Kinase</keyword>
<reference evidence="5 6" key="1">
    <citation type="submission" date="2016-07" db="EMBL/GenBank/DDBJ databases">
        <title>Pervasive Adenine N6-methylation of Active Genes in Fungi.</title>
        <authorList>
            <consortium name="DOE Joint Genome Institute"/>
            <person name="Mondo S.J."/>
            <person name="Dannebaum R.O."/>
            <person name="Kuo R.C."/>
            <person name="Labutti K."/>
            <person name="Haridas S."/>
            <person name="Kuo A."/>
            <person name="Salamov A."/>
            <person name="Ahrendt S.R."/>
            <person name="Lipzen A."/>
            <person name="Sullivan W."/>
            <person name="Andreopoulos W.B."/>
            <person name="Clum A."/>
            <person name="Lindquist E."/>
            <person name="Daum C."/>
            <person name="Ramamoorthy G.K."/>
            <person name="Gryganskyi A."/>
            <person name="Culley D."/>
            <person name="Magnuson J.K."/>
            <person name="James T.Y."/>
            <person name="O'Malley M.A."/>
            <person name="Stajich J.E."/>
            <person name="Spatafora J.W."/>
            <person name="Visel A."/>
            <person name="Grigoriev I.V."/>
        </authorList>
    </citation>
    <scope>NUCLEOTIDE SEQUENCE [LARGE SCALE GENOMIC DNA]</scope>
    <source>
        <strain evidence="5 6">PL171</strain>
    </source>
</reference>
<dbReference type="SUPFAM" id="SSF48371">
    <property type="entry name" value="ARM repeat"/>
    <property type="match status" value="2"/>
</dbReference>
<dbReference type="EC" id="2.7.11.1" evidence="3"/>
<dbReference type="InterPro" id="IPR024585">
    <property type="entry name" value="mTOR_dom"/>
</dbReference>
<evidence type="ECO:0000313" key="5">
    <source>
        <dbReference type="EMBL" id="ORZ29853.1"/>
    </source>
</evidence>
<protein>
    <recommendedName>
        <fullName evidence="3">Serine/threonine-protein kinase TOR</fullName>
        <ecNumber evidence="3">2.7.11.1</ecNumber>
    </recommendedName>
</protein>
<dbReference type="PANTHER" id="PTHR11139:SF9">
    <property type="entry name" value="SERINE_THREONINE-PROTEIN KINASE MTOR"/>
    <property type="match status" value="1"/>
</dbReference>
<dbReference type="GO" id="GO:0004674">
    <property type="term" value="F:protein serine/threonine kinase activity"/>
    <property type="evidence" value="ECO:0007669"/>
    <property type="project" value="UniProtKB-KW"/>
</dbReference>
<dbReference type="InterPro" id="IPR014009">
    <property type="entry name" value="PIK_FAT"/>
</dbReference>
<dbReference type="GO" id="GO:0031931">
    <property type="term" value="C:TORC1 complex"/>
    <property type="evidence" value="ECO:0007669"/>
    <property type="project" value="TreeGrafter"/>
</dbReference>
<dbReference type="Gene3D" id="1.25.10.10">
    <property type="entry name" value="Leucine-rich Repeat Variant"/>
    <property type="match status" value="3"/>
</dbReference>
<comment type="similarity">
    <text evidence="3">Belongs to the PI3/PI4-kinase family.</text>
</comment>
<dbReference type="InterPro" id="IPR003151">
    <property type="entry name" value="PIK-rel_kinase_FAT"/>
</dbReference>
<name>A0A1Y2H825_9FUNG</name>
<dbReference type="Pfam" id="PF11865">
    <property type="entry name" value="mTOR_dom"/>
    <property type="match status" value="1"/>
</dbReference>
<gene>
    <name evidence="5" type="ORF">BCR44DRAFT_1504809</name>
</gene>
<dbReference type="GO" id="GO:0005524">
    <property type="term" value="F:ATP binding"/>
    <property type="evidence" value="ECO:0007669"/>
    <property type="project" value="UniProtKB-KW"/>
</dbReference>
<dbReference type="OrthoDB" id="381190at2759"/>
<feature type="domain" description="FAT" evidence="4">
    <location>
        <begin position="1106"/>
        <end position="1408"/>
    </location>
</feature>
<dbReference type="GO" id="GO:0038202">
    <property type="term" value="P:TORC1 signaling"/>
    <property type="evidence" value="ECO:0007669"/>
    <property type="project" value="TreeGrafter"/>
</dbReference>
<dbReference type="GO" id="GO:0005634">
    <property type="term" value="C:nucleus"/>
    <property type="evidence" value="ECO:0007669"/>
    <property type="project" value="TreeGrafter"/>
</dbReference>
<dbReference type="PROSITE" id="PS51189">
    <property type="entry name" value="FAT"/>
    <property type="match status" value="1"/>
</dbReference>
<dbReference type="Proteomes" id="UP000193411">
    <property type="component" value="Unassembled WGS sequence"/>
</dbReference>
<dbReference type="STRING" id="765915.A0A1Y2H825"/>
<evidence type="ECO:0000256" key="1">
    <source>
        <dbReference type="ARBA" id="ARBA00022527"/>
    </source>
</evidence>
<dbReference type="Pfam" id="PF25574">
    <property type="entry name" value="TPR_IMB1"/>
    <property type="match status" value="1"/>
</dbReference>
<accession>A0A1Y2H825</accession>
<comment type="caution">
    <text evidence="5">The sequence shown here is derived from an EMBL/GenBank/DDBJ whole genome shotgun (WGS) entry which is preliminary data.</text>
</comment>
<dbReference type="InterPro" id="IPR050517">
    <property type="entry name" value="DDR_Repair_Kinase"/>
</dbReference>
<dbReference type="InterPro" id="IPR011989">
    <property type="entry name" value="ARM-like"/>
</dbReference>
<feature type="non-terminal residue" evidence="5">
    <location>
        <position position="1408"/>
    </location>
</feature>
<sequence length="1408" mass="155873">MPVNEGLDSIIVRLASRNDDIKSSAAEDLKQHVLSISRELTSDAFSKFLTDVNQRIFELILSNDVHEKVGGIMAIEKLIEVDGEENATKITRYGNYLGMALNNGDIQVMVLAARALGKLVSPRVGGAFTAEFVEVEVKKAIECLHLSDKHEAKKHGAVLVLKELAVNAPTLIFAHVPHILESLWYPLRDAKLAVRESAADALSVCLELVYQREPQTRSAWFTKVCDEALRSVKAPQVEHVHGSLLVIRELLLHTGRFMDPKYKEICDVLLRLKDHKDGLIRRTVILVIPTVASFNASAFELYLSRFMTHLIAQLKRERDRSAAFIAVGKVALAVESSMKDFLEDVIKVIRESLMLKGKARNEAPVFQCVSMLATSVGQALTKYLLDVLDLFFSSGISQPLVQALVDISSHIPPLLPTIQERLLNLVSIILSQQPFRAPGSPARPGISGVGGVGGVVALLPGSASIHSAAGSTSGKEGTAAGAEARDTEAIILALDTVGSFDFGQNLNEFVSHIVTQYLEDDVAEVRLAAALTCCHVLSSDPVRFQTSAYAIEQVNSVLERLLTVAVADPDAKIRLAVLSSLDNRFDHNLAKAENVHSVFLATNDEVFANREVAMKLIGRLALCNPAHVLPFLRRMLIQLLTEFEYANVARTREECARLLAHLVGACRYLVKPYVEPILHVLLPKVKDASPGVASATLAAIGALALVSGKNMLPHMTELLPHIIESLSDASSQTKRLASLQTLGQIASATSYVIQPYLDHPALLDTIISILKTESSMQVRQETMKLLGTLGALDPYKHKQVNRQATDAVNDYYPSVAINALMTICRDNSLSTHHTAAIKAVMFICRTLGLKCVPFLAQIIPPLLAMLRTSLPAMLDFFFQELAQLHAKTLELTVMTLVESLAVSLESDFTAHLPVLLPHILSIFESDHSENHRATYKVLDILCIIGVGLQEYMFLVLRPLMRLIENTSAELPIPRQPVPPLVTHHHPLVRCLAVPDLRAGIMDALTALMMQMRADFLLFVPIIHKAYVRHRIQHAACANDLAPEFTIPPPAGQLFANRAQAAQDTPQKLPWLRRLSLELLKESPSPALRACSSWCPSRRVVCALETAITSPNIPPEILQTLLNLAEFMEHDDKALPSTCAPSGGMRKVPGELEFISEPSTANIESLISINNNLQQPDAAIGILTFAQQHHQVKLKENCEGAEDPYNFAITLGIMNCLHRLGEWEQLSILAREKWINASPEERQKIAPFAAAAEWGLGHWDGMDDYINVLKPEWSDGAFFRAILAVHRNLFPQAQQFIAKTRELLDTEFTALVGESYNRSYDVVVRVQMLAELEEIIQYKNNHDFPQAQEMIRLTWKNRLLGTQRSVEVWDRMLKVRSVVLSPREDTEMWIKFSSLCRKSGRFGLSHKTL</sequence>
<dbReference type="FunFam" id="1.25.10.10:FF:000371">
    <property type="entry name" value="Serine/threonine-protein kinase TOR"/>
    <property type="match status" value="1"/>
</dbReference>
<dbReference type="PANTHER" id="PTHR11139">
    <property type="entry name" value="ATAXIA TELANGIECTASIA MUTATED ATM -RELATED"/>
    <property type="match status" value="1"/>
</dbReference>
<dbReference type="GO" id="GO:0016242">
    <property type="term" value="P:negative regulation of macroautophagy"/>
    <property type="evidence" value="ECO:0007669"/>
    <property type="project" value="TreeGrafter"/>
</dbReference>
<keyword evidence="3" id="KW-0808">Transferase</keyword>
<keyword evidence="3" id="KW-0067">ATP-binding</keyword>
<dbReference type="GO" id="GO:0005737">
    <property type="term" value="C:cytoplasm"/>
    <property type="evidence" value="ECO:0007669"/>
    <property type="project" value="TreeGrafter"/>
</dbReference>
<evidence type="ECO:0000313" key="6">
    <source>
        <dbReference type="Proteomes" id="UP000193411"/>
    </source>
</evidence>
<keyword evidence="6" id="KW-1185">Reference proteome</keyword>
<evidence type="ECO:0000256" key="3">
    <source>
        <dbReference type="RuleBase" id="RU364109"/>
    </source>
</evidence>
<dbReference type="InterPro" id="IPR016024">
    <property type="entry name" value="ARM-type_fold"/>
</dbReference>
<keyword evidence="3" id="KW-0547">Nucleotide-binding</keyword>
<proteinExistence type="inferred from homology"/>
<dbReference type="EMBL" id="MCFL01000123">
    <property type="protein sequence ID" value="ORZ29853.1"/>
    <property type="molecule type" value="Genomic_DNA"/>
</dbReference>
<dbReference type="GO" id="GO:0031932">
    <property type="term" value="C:TORC2 complex"/>
    <property type="evidence" value="ECO:0007669"/>
    <property type="project" value="TreeGrafter"/>
</dbReference>
<evidence type="ECO:0000256" key="2">
    <source>
        <dbReference type="ARBA" id="ARBA00022737"/>
    </source>
</evidence>
<keyword evidence="1 3" id="KW-0723">Serine/threonine-protein kinase</keyword>
<comment type="catalytic activity">
    <reaction evidence="3">
        <text>L-threonyl-[protein] + ATP = O-phospho-L-threonyl-[protein] + ADP + H(+)</text>
        <dbReference type="Rhea" id="RHEA:46608"/>
        <dbReference type="Rhea" id="RHEA-COMP:11060"/>
        <dbReference type="Rhea" id="RHEA-COMP:11605"/>
        <dbReference type="ChEBI" id="CHEBI:15378"/>
        <dbReference type="ChEBI" id="CHEBI:30013"/>
        <dbReference type="ChEBI" id="CHEBI:30616"/>
        <dbReference type="ChEBI" id="CHEBI:61977"/>
        <dbReference type="ChEBI" id="CHEBI:456216"/>
        <dbReference type="EC" id="2.7.11.1"/>
    </reaction>
</comment>